<dbReference type="SUPFAM" id="SSF51735">
    <property type="entry name" value="NAD(P)-binding Rossmann-fold domains"/>
    <property type="match status" value="1"/>
</dbReference>
<comment type="caution">
    <text evidence="16">The sequence shown here is derived from an EMBL/GenBank/DDBJ whole genome shotgun (WGS) entry which is preliminary data.</text>
</comment>
<dbReference type="GO" id="GO:0070403">
    <property type="term" value="F:NAD+ binding"/>
    <property type="evidence" value="ECO:0007669"/>
    <property type="project" value="InterPro"/>
</dbReference>
<keyword evidence="10" id="KW-0520">NAD</keyword>
<comment type="similarity">
    <text evidence="4">Belongs to the NAD(P)-dependent epimerase/dehydratase family. UDP-glucuronic acid decarboxylase subfamily.</text>
</comment>
<dbReference type="GO" id="GO:0048040">
    <property type="term" value="F:UDP-glucuronate decarboxylase activity"/>
    <property type="evidence" value="ECO:0007669"/>
    <property type="project" value="UniProtKB-EC"/>
</dbReference>
<dbReference type="PANTHER" id="PTHR43078:SF6">
    <property type="entry name" value="UDP-GLUCURONIC ACID DECARBOXYLASE 1"/>
    <property type="match status" value="1"/>
</dbReference>
<dbReference type="FunFam" id="3.40.50.720:FF:000065">
    <property type="entry name" value="UDP-glucuronic acid decarboxylase 1"/>
    <property type="match status" value="1"/>
</dbReference>
<dbReference type="GO" id="GO:0033320">
    <property type="term" value="P:UDP-D-xylose biosynthetic process"/>
    <property type="evidence" value="ECO:0007669"/>
    <property type="project" value="UniProtKB-UniPathway"/>
</dbReference>
<keyword evidence="13" id="KW-0325">Glycoprotein</keyword>
<evidence type="ECO:0000256" key="3">
    <source>
        <dbReference type="ARBA" id="ARBA00005100"/>
    </source>
</evidence>
<dbReference type="PANTHER" id="PTHR43078">
    <property type="entry name" value="UDP-GLUCURONIC ACID DECARBOXYLASE-RELATED"/>
    <property type="match status" value="1"/>
</dbReference>
<dbReference type="CDD" id="cd05230">
    <property type="entry name" value="UGD_SDR_e"/>
    <property type="match status" value="1"/>
</dbReference>
<dbReference type="Proteomes" id="UP000177006">
    <property type="component" value="Unassembled WGS sequence"/>
</dbReference>
<dbReference type="InterPro" id="IPR044516">
    <property type="entry name" value="UXS-like"/>
</dbReference>
<evidence type="ECO:0000256" key="12">
    <source>
        <dbReference type="ARBA" id="ARBA00023136"/>
    </source>
</evidence>
<evidence type="ECO:0000256" key="8">
    <source>
        <dbReference type="ARBA" id="ARBA00022968"/>
    </source>
</evidence>
<reference evidence="16 17" key="1">
    <citation type="journal article" date="2016" name="Nat. Commun.">
        <title>Thousands of microbial genomes shed light on interconnected biogeochemical processes in an aquifer system.</title>
        <authorList>
            <person name="Anantharaman K."/>
            <person name="Brown C.T."/>
            <person name="Hug L.A."/>
            <person name="Sharon I."/>
            <person name="Castelle C.J."/>
            <person name="Probst A.J."/>
            <person name="Thomas B.C."/>
            <person name="Singh A."/>
            <person name="Wilkins M.J."/>
            <person name="Karaoz U."/>
            <person name="Brodie E.L."/>
            <person name="Williams K.H."/>
            <person name="Hubbard S.S."/>
            <person name="Banfield J.F."/>
        </authorList>
    </citation>
    <scope>NUCLEOTIDE SEQUENCE [LARGE SCALE GENOMIC DNA]</scope>
</reference>
<evidence type="ECO:0000256" key="11">
    <source>
        <dbReference type="ARBA" id="ARBA00023034"/>
    </source>
</evidence>
<evidence type="ECO:0000256" key="7">
    <source>
        <dbReference type="ARBA" id="ARBA00022793"/>
    </source>
</evidence>
<keyword evidence="9" id="KW-1133">Transmembrane helix</keyword>
<keyword evidence="7" id="KW-0210">Decarboxylase</keyword>
<evidence type="ECO:0000256" key="4">
    <source>
        <dbReference type="ARBA" id="ARBA00007505"/>
    </source>
</evidence>
<name>A0A1F5E7I3_9BACT</name>
<evidence type="ECO:0000256" key="10">
    <source>
        <dbReference type="ARBA" id="ARBA00023027"/>
    </source>
</evidence>
<evidence type="ECO:0000259" key="15">
    <source>
        <dbReference type="Pfam" id="PF16363"/>
    </source>
</evidence>
<accession>A0A1F5E7I3</accession>
<evidence type="ECO:0000256" key="5">
    <source>
        <dbReference type="ARBA" id="ARBA00012290"/>
    </source>
</evidence>
<sequence>MNVLVTGGAGLIGSHLIDRLLEKGHQVTCVDNFITGRRENIAHLATSKNFSLIVADASLPLAKYQIPNTKYDYIFHLASPASPKGYMDNPIATYKVNSFGTHYLLELAQKQSARFLYASTSEVYGDPKVHPQPESYWGNVNPNGPRSCYDESKRFGEMACKTFKRLYNLDVRIVRIFNTYGPRNDPQDGRVIPNFIIQALQNKPITVYGKGEQTRSFCYVSDLVDGLMKMMFSPNSKGELINLGNPEEYTVLELAKKIKELTHSSSEVIFGKQPEDDPNRRKPEISKAQKLLNWQPKISLEEGLRPTIAYFQKLIEHKL</sequence>
<evidence type="ECO:0000256" key="13">
    <source>
        <dbReference type="ARBA" id="ARBA00023180"/>
    </source>
</evidence>
<protein>
    <recommendedName>
        <fullName evidence="5">UDP-glucuronate decarboxylase</fullName>
        <ecNumber evidence="5">4.1.1.35</ecNumber>
    </recommendedName>
</protein>
<dbReference type="EMBL" id="MEZK01000010">
    <property type="protein sequence ID" value="OGD63325.1"/>
    <property type="molecule type" value="Genomic_DNA"/>
</dbReference>
<dbReference type="GO" id="GO:0042732">
    <property type="term" value="P:D-xylose metabolic process"/>
    <property type="evidence" value="ECO:0007669"/>
    <property type="project" value="InterPro"/>
</dbReference>
<dbReference type="Pfam" id="PF16363">
    <property type="entry name" value="GDP_Man_Dehyd"/>
    <property type="match status" value="1"/>
</dbReference>
<gene>
    <name evidence="16" type="ORF">A2160_02455</name>
</gene>
<evidence type="ECO:0000313" key="16">
    <source>
        <dbReference type="EMBL" id="OGD63325.1"/>
    </source>
</evidence>
<dbReference type="STRING" id="1797457.A2160_02455"/>
<dbReference type="EC" id="4.1.1.35" evidence="5"/>
<dbReference type="UniPathway" id="UPA00796">
    <property type="reaction ID" value="UER00771"/>
</dbReference>
<evidence type="ECO:0000256" key="6">
    <source>
        <dbReference type="ARBA" id="ARBA00022692"/>
    </source>
</evidence>
<evidence type="ECO:0000313" key="17">
    <source>
        <dbReference type="Proteomes" id="UP000177006"/>
    </source>
</evidence>
<keyword evidence="11" id="KW-0333">Golgi apparatus</keyword>
<evidence type="ECO:0000256" key="9">
    <source>
        <dbReference type="ARBA" id="ARBA00022989"/>
    </source>
</evidence>
<dbReference type="InterPro" id="IPR036291">
    <property type="entry name" value="NAD(P)-bd_dom_sf"/>
</dbReference>
<keyword evidence="14" id="KW-0456">Lyase</keyword>
<dbReference type="GO" id="GO:0005737">
    <property type="term" value="C:cytoplasm"/>
    <property type="evidence" value="ECO:0007669"/>
    <property type="project" value="TreeGrafter"/>
</dbReference>
<proteinExistence type="inferred from homology"/>
<evidence type="ECO:0000256" key="2">
    <source>
        <dbReference type="ARBA" id="ARBA00004447"/>
    </source>
</evidence>
<evidence type="ECO:0000256" key="14">
    <source>
        <dbReference type="ARBA" id="ARBA00023239"/>
    </source>
</evidence>
<comment type="subcellular location">
    <subcellularLocation>
        <location evidence="2">Golgi apparatus</location>
        <location evidence="2">Golgi stack membrane</location>
        <topology evidence="2">Single-pass type II membrane protein</topology>
    </subcellularLocation>
</comment>
<feature type="domain" description="NAD(P)-binding" evidence="15">
    <location>
        <begin position="4"/>
        <end position="305"/>
    </location>
</feature>
<comment type="cofactor">
    <cofactor evidence="1">
        <name>NAD(+)</name>
        <dbReference type="ChEBI" id="CHEBI:57540"/>
    </cofactor>
</comment>
<evidence type="ECO:0000256" key="1">
    <source>
        <dbReference type="ARBA" id="ARBA00001911"/>
    </source>
</evidence>
<dbReference type="AlphaFoldDB" id="A0A1F5E7I3"/>
<keyword evidence="8" id="KW-0735">Signal-anchor</keyword>
<keyword evidence="12" id="KW-0472">Membrane</keyword>
<dbReference type="InterPro" id="IPR016040">
    <property type="entry name" value="NAD(P)-bd_dom"/>
</dbReference>
<comment type="pathway">
    <text evidence="3">Nucleotide-sugar biosynthesis; UDP-alpha-D-xylose biosynthesis; UDP-alpha-D-xylose from UDP-alpha-D-glucuronate: step 1/1.</text>
</comment>
<dbReference type="Gene3D" id="3.40.50.720">
    <property type="entry name" value="NAD(P)-binding Rossmann-like Domain"/>
    <property type="match status" value="1"/>
</dbReference>
<keyword evidence="6" id="KW-0812">Transmembrane</keyword>
<organism evidence="16 17">
    <name type="scientific">Candidatus Beckwithbacteria bacterium RBG_13_42_9</name>
    <dbReference type="NCBI Taxonomy" id="1797457"/>
    <lineage>
        <taxon>Bacteria</taxon>
        <taxon>Candidatus Beckwithiibacteriota</taxon>
    </lineage>
</organism>